<comment type="caution">
    <text evidence="2">The sequence shown here is derived from an EMBL/GenBank/DDBJ whole genome shotgun (WGS) entry which is preliminary data.</text>
</comment>
<proteinExistence type="predicted"/>
<protein>
    <submittedName>
        <fullName evidence="2">T9SS type A sorting domain-containing protein</fullName>
    </submittedName>
</protein>
<dbReference type="Proteomes" id="UP000323426">
    <property type="component" value="Unassembled WGS sequence"/>
</dbReference>
<dbReference type="InterPro" id="IPR026444">
    <property type="entry name" value="Secre_tail"/>
</dbReference>
<keyword evidence="1" id="KW-0732">Signal</keyword>
<evidence type="ECO:0000256" key="1">
    <source>
        <dbReference type="SAM" id="SignalP"/>
    </source>
</evidence>
<accession>A0A5M6DTV0</accession>
<name>A0A5M6DTV0_9BACT</name>
<dbReference type="AlphaFoldDB" id="A0A5M6DTV0"/>
<keyword evidence="3" id="KW-1185">Reference proteome</keyword>
<sequence length="480" mass="54569">MNTFVTSRSLILICLFVTQFFALPAKAFNPESAELTFHSDTTNTWPLRYFFKLVYYTPKALTVPDALPIARISFSDGTHEESVIRSSRAALTDNPEMYREVYYFEHQFPATGTFTVSFKEINRRIDYANIANREDIAFVIQATVKIDPNVTANRSPVFMSPVIFTGILGQPYRHNITAYDPDGDSLIYKLVPAMQNRNAYIPSYQFPVGATINSQTGEFIWPAPDKAGRHSVVVEIWEYRQEQLIGKVMREILVLILPAGVNQLVEIRNRIQVPVNNRNQVFITSDEPVKIRVAATHANTLTAYSELFRWANSITTFPTSDNPPEIEYTIKPDASLRRNLPYIITFRGTAPPVVTGISQQQDLTLAVYFRPEQVTDQEHANKFGEVPIFAPDTEPDNVDETLTFKVYPNPVEFYFYIDNKKNIPATLSLYNAQNQLVLMQPLSLAQTFISRSSTLVAGMYFYTIISETGKIEQSGRLVFR</sequence>
<reference evidence="2 3" key="1">
    <citation type="submission" date="2019-09" db="EMBL/GenBank/DDBJ databases">
        <title>Genome sequence and assembly of Adhaeribacter sp.</title>
        <authorList>
            <person name="Chhetri G."/>
        </authorList>
    </citation>
    <scope>NUCLEOTIDE SEQUENCE [LARGE SCALE GENOMIC DNA]</scope>
    <source>
        <strain evidence="2 3">DK36</strain>
    </source>
</reference>
<dbReference type="EMBL" id="VWSF01000001">
    <property type="protein sequence ID" value="KAA5549570.1"/>
    <property type="molecule type" value="Genomic_DNA"/>
</dbReference>
<dbReference type="Gene3D" id="2.60.40.10">
    <property type="entry name" value="Immunoglobulins"/>
    <property type="match status" value="1"/>
</dbReference>
<dbReference type="InterPro" id="IPR013783">
    <property type="entry name" value="Ig-like_fold"/>
</dbReference>
<organism evidence="2 3">
    <name type="scientific">Adhaeribacter rhizoryzae</name>
    <dbReference type="NCBI Taxonomy" id="2607907"/>
    <lineage>
        <taxon>Bacteria</taxon>
        <taxon>Pseudomonadati</taxon>
        <taxon>Bacteroidota</taxon>
        <taxon>Cytophagia</taxon>
        <taxon>Cytophagales</taxon>
        <taxon>Hymenobacteraceae</taxon>
        <taxon>Adhaeribacter</taxon>
    </lineage>
</organism>
<feature type="chain" id="PRO_5024398759" evidence="1">
    <location>
        <begin position="28"/>
        <end position="480"/>
    </location>
</feature>
<dbReference type="RefSeq" id="WP_150086703.1">
    <property type="nucleotide sequence ID" value="NZ_VWSF01000001.1"/>
</dbReference>
<feature type="signal peptide" evidence="1">
    <location>
        <begin position="1"/>
        <end position="27"/>
    </location>
</feature>
<gene>
    <name evidence="2" type="ORF">F0145_03020</name>
</gene>
<dbReference type="NCBIfam" id="TIGR04183">
    <property type="entry name" value="Por_Secre_tail"/>
    <property type="match status" value="1"/>
</dbReference>
<evidence type="ECO:0000313" key="3">
    <source>
        <dbReference type="Proteomes" id="UP000323426"/>
    </source>
</evidence>
<evidence type="ECO:0000313" key="2">
    <source>
        <dbReference type="EMBL" id="KAA5549570.1"/>
    </source>
</evidence>